<comment type="caution">
    <text evidence="1">The sequence shown here is derived from an EMBL/GenBank/DDBJ whole genome shotgun (WGS) entry which is preliminary data.</text>
</comment>
<name>X0U613_9ZZZZ</name>
<dbReference type="EMBL" id="BARS01014671">
    <property type="protein sequence ID" value="GAF95812.1"/>
    <property type="molecule type" value="Genomic_DNA"/>
</dbReference>
<protein>
    <submittedName>
        <fullName evidence="1">Uncharacterized protein</fullName>
    </submittedName>
</protein>
<feature type="non-terminal residue" evidence="1">
    <location>
        <position position="38"/>
    </location>
</feature>
<reference evidence="1" key="1">
    <citation type="journal article" date="2014" name="Front. Microbiol.">
        <title>High frequency of phylogenetically diverse reductive dehalogenase-homologous genes in deep subseafloor sedimentary metagenomes.</title>
        <authorList>
            <person name="Kawai M."/>
            <person name="Futagami T."/>
            <person name="Toyoda A."/>
            <person name="Takaki Y."/>
            <person name="Nishi S."/>
            <person name="Hori S."/>
            <person name="Arai W."/>
            <person name="Tsubouchi T."/>
            <person name="Morono Y."/>
            <person name="Uchiyama I."/>
            <person name="Ito T."/>
            <person name="Fujiyama A."/>
            <person name="Inagaki F."/>
            <person name="Takami H."/>
        </authorList>
    </citation>
    <scope>NUCLEOTIDE SEQUENCE</scope>
    <source>
        <strain evidence="1">Expedition CK06-06</strain>
    </source>
</reference>
<accession>X0U613</accession>
<sequence length="38" mass="4605">RPRYKIQVPLSEQSYALDLIDRHILPRYEPQLDEHVSE</sequence>
<gene>
    <name evidence="1" type="ORF">S01H1_24529</name>
</gene>
<evidence type="ECO:0000313" key="1">
    <source>
        <dbReference type="EMBL" id="GAF95812.1"/>
    </source>
</evidence>
<organism evidence="1">
    <name type="scientific">marine sediment metagenome</name>
    <dbReference type="NCBI Taxonomy" id="412755"/>
    <lineage>
        <taxon>unclassified sequences</taxon>
        <taxon>metagenomes</taxon>
        <taxon>ecological metagenomes</taxon>
    </lineage>
</organism>
<dbReference type="AlphaFoldDB" id="X0U613"/>
<proteinExistence type="predicted"/>
<feature type="non-terminal residue" evidence="1">
    <location>
        <position position="1"/>
    </location>
</feature>